<dbReference type="InterPro" id="IPR026720">
    <property type="entry name" value="CFAP91"/>
</dbReference>
<reference evidence="10" key="1">
    <citation type="journal article" date="2023" name="Mol. Biol. Evol.">
        <title>Third-Generation Sequencing Reveals the Adaptive Role of the Epigenome in Three Deep-Sea Polychaetes.</title>
        <authorList>
            <person name="Perez M."/>
            <person name="Aroh O."/>
            <person name="Sun Y."/>
            <person name="Lan Y."/>
            <person name="Juniper S.K."/>
            <person name="Young C.R."/>
            <person name="Angers B."/>
            <person name="Qian P.Y."/>
        </authorList>
    </citation>
    <scope>NUCLEOTIDE SEQUENCE</scope>
    <source>
        <tissue evidence="10">Vestimentum</tissue>
    </source>
</reference>
<feature type="region of interest" description="Disordered" evidence="8">
    <location>
        <begin position="789"/>
        <end position="962"/>
    </location>
</feature>
<dbReference type="GO" id="GO:0005930">
    <property type="term" value="C:axoneme"/>
    <property type="evidence" value="ECO:0007669"/>
    <property type="project" value="UniProtKB-SubCell"/>
</dbReference>
<feature type="compositionally biased region" description="Low complexity" evidence="8">
    <location>
        <begin position="858"/>
        <end position="867"/>
    </location>
</feature>
<feature type="compositionally biased region" description="Acidic residues" evidence="8">
    <location>
        <begin position="827"/>
        <end position="840"/>
    </location>
</feature>
<keyword evidence="4" id="KW-0966">Cell projection</keyword>
<sequence>MTTTETQVTRRPVIQQTRVHDYLYDKDFHLASERDHARATFQAHTNVSRIKRVPIFKQMFSELRHRPRFQVQLDLTDPVPKFISRQWPGYHDQARNDVIRYKTLNYDPAVKVPPKNYGDQTVSGPNWYKFFTRPIIPYMQQIPPDVVLASARQDPLAAAAVLDEEMNAKEQAPKHRTIYTQTDYRDESAQTDPYSPDYVIKPGVQPELLTLATLSYGQWDTAVDCPLVWQEVEMIERARMKRAWEATLPPLSDVTQHEKRKKMMEDMEHIEWKLREEEIEKLQEARLALLKKLLKQREEHHQELNSKRLDRLWAKKQEMKDAKIKKIRNNHIKAIRKMTIERKTIEGGMHRRDIVSDYSDYASQVYAPLARIGVFLDRGSEQYVVKSRYLSSYQGLLELENALPDFVTQPRVKAPKPRVIPKQGYVRRKYRRERELAEIYDLIKEQAKRSDEPPKPLRYLQKIEKPIPRPPTPTVSIPDDVEEERELGVIFLQQLIRGRAVQNMMYEGKQKRIELIEELRSTHALQHAEQQVLKQEKLATLALQRQRRLHEHKEAVIDKMLSQLEGESLGDMLDFLSKELIRLQEERRIHAFAMLAERQRRIREAEESGWRQMEERRRREEDELFKQVVKVHQMSVDTYLENVILESLEQSADDEARVEIQEYAKKINDVAYKVESSRTDLESEEIVSELVHSFLIPEAQKQSIRQKVQQQQRKHLLAAHREIHQVGEETIERGAKTPSGSDSSKAPPPARLEHRPTEKSSSFLPSMTSVDSSLENMLRAIEQRHMREKSVISEPVSEEVPVSEVASIQSSEEIVSQPSSSSSSSTSEDEEEEGEEEGEAANDTRSSEGSTSSEPWVTPTHPSTHPSTHPPIHPPTHPSAHPPICPPVCPPTHPSTHPPVHPPTRPPTHPSTHPSAHPLAHPSAHPSARPPICLPTHPPIRPPIHPPIRPPTHPPTHSIAHSSFLSTSNVELITDFPLRQLRMDMRSLSGKGKGKKKKK</sequence>
<evidence type="ECO:0000256" key="6">
    <source>
        <dbReference type="ARBA" id="ARBA00029555"/>
    </source>
</evidence>
<feature type="compositionally biased region" description="Polar residues" evidence="8">
    <location>
        <begin position="843"/>
        <end position="855"/>
    </location>
</feature>
<comment type="caution">
    <text evidence="10">The sequence shown here is derived from an EMBL/GenBank/DDBJ whole genome shotgun (WGS) entry which is preliminary data.</text>
</comment>
<dbReference type="Pfam" id="PF14738">
    <property type="entry name" value="CFAP91"/>
    <property type="match status" value="1"/>
</dbReference>
<evidence type="ECO:0000256" key="4">
    <source>
        <dbReference type="ARBA" id="ARBA00023273"/>
    </source>
</evidence>
<comment type="subcellular location">
    <subcellularLocation>
        <location evidence="1">Cytoplasm</location>
        <location evidence="1">Cytoskeleton</location>
        <location evidence="1">Cilium axoneme</location>
    </subcellularLocation>
</comment>
<organism evidence="10 11">
    <name type="scientific">Ridgeia piscesae</name>
    <name type="common">Tubeworm</name>
    <dbReference type="NCBI Taxonomy" id="27915"/>
    <lineage>
        <taxon>Eukaryota</taxon>
        <taxon>Metazoa</taxon>
        <taxon>Spiralia</taxon>
        <taxon>Lophotrochozoa</taxon>
        <taxon>Annelida</taxon>
        <taxon>Polychaeta</taxon>
        <taxon>Sedentaria</taxon>
        <taxon>Canalipalpata</taxon>
        <taxon>Sabellida</taxon>
        <taxon>Siboglinidae</taxon>
        <taxon>Ridgeia</taxon>
    </lineage>
</organism>
<feature type="compositionally biased region" description="Pro residues" evidence="8">
    <location>
        <begin position="868"/>
        <end position="909"/>
    </location>
</feature>
<evidence type="ECO:0000259" key="9">
    <source>
        <dbReference type="Pfam" id="PF14738"/>
    </source>
</evidence>
<keyword evidence="2" id="KW-0963">Cytoplasm</keyword>
<comment type="similarity">
    <text evidence="5">Belongs to the CFAP91 family.</text>
</comment>
<dbReference type="EMBL" id="JAODUO010000442">
    <property type="protein sequence ID" value="KAK2180457.1"/>
    <property type="molecule type" value="Genomic_DNA"/>
</dbReference>
<keyword evidence="7" id="KW-0175">Coiled coil</keyword>
<evidence type="ECO:0000256" key="2">
    <source>
        <dbReference type="ARBA" id="ARBA00022490"/>
    </source>
</evidence>
<feature type="coiled-coil region" evidence="7">
    <location>
        <begin position="260"/>
        <end position="310"/>
    </location>
</feature>
<feature type="compositionally biased region" description="Pro residues" evidence="8">
    <location>
        <begin position="928"/>
        <end position="954"/>
    </location>
</feature>
<accession>A0AAD9NRU0</accession>
<gene>
    <name evidence="10" type="ORF">NP493_442g01052</name>
</gene>
<keyword evidence="11" id="KW-1185">Reference proteome</keyword>
<evidence type="ECO:0000256" key="5">
    <source>
        <dbReference type="ARBA" id="ARBA00029468"/>
    </source>
</evidence>
<dbReference type="Proteomes" id="UP001209878">
    <property type="component" value="Unassembled WGS sequence"/>
</dbReference>
<dbReference type="PANTHER" id="PTHR22455">
    <property type="entry name" value="CILIA- AND FLAGELLA-ASSOCIATED PROTEIN 91"/>
    <property type="match status" value="1"/>
</dbReference>
<evidence type="ECO:0000256" key="3">
    <source>
        <dbReference type="ARBA" id="ARBA00023212"/>
    </source>
</evidence>
<evidence type="ECO:0000256" key="7">
    <source>
        <dbReference type="SAM" id="Coils"/>
    </source>
</evidence>
<feature type="region of interest" description="Disordered" evidence="8">
    <location>
        <begin position="730"/>
        <end position="770"/>
    </location>
</feature>
<dbReference type="PANTHER" id="PTHR22455:SF10">
    <property type="entry name" value="CILIA- AND FLAGELLA-ASSOCIATED PROTEIN 91"/>
    <property type="match status" value="1"/>
</dbReference>
<protein>
    <recommendedName>
        <fullName evidence="6">Cilia- and flagella-associated protein 91</fullName>
    </recommendedName>
</protein>
<feature type="domain" description="CFAP91" evidence="9">
    <location>
        <begin position="180"/>
        <end position="337"/>
    </location>
</feature>
<keyword evidence="3" id="KW-0206">Cytoskeleton</keyword>
<dbReference type="InterPro" id="IPR032840">
    <property type="entry name" value="CFAP91_dom"/>
</dbReference>
<evidence type="ECO:0000256" key="1">
    <source>
        <dbReference type="ARBA" id="ARBA00004430"/>
    </source>
</evidence>
<evidence type="ECO:0000313" key="10">
    <source>
        <dbReference type="EMBL" id="KAK2180457.1"/>
    </source>
</evidence>
<dbReference type="AlphaFoldDB" id="A0AAD9NRU0"/>
<name>A0AAD9NRU0_RIDPI</name>
<feature type="compositionally biased region" description="Low complexity" evidence="8">
    <location>
        <begin position="792"/>
        <end position="826"/>
    </location>
</feature>
<evidence type="ECO:0000313" key="11">
    <source>
        <dbReference type="Proteomes" id="UP001209878"/>
    </source>
</evidence>
<evidence type="ECO:0000256" key="8">
    <source>
        <dbReference type="SAM" id="MobiDB-lite"/>
    </source>
</evidence>
<feature type="compositionally biased region" description="Low complexity" evidence="8">
    <location>
        <begin position="910"/>
        <end position="927"/>
    </location>
</feature>
<proteinExistence type="inferred from homology"/>
<feature type="compositionally biased region" description="Polar residues" evidence="8">
    <location>
        <begin position="759"/>
        <end position="770"/>
    </location>
</feature>